<feature type="signal peptide" evidence="1">
    <location>
        <begin position="1"/>
        <end position="23"/>
    </location>
</feature>
<sequence>MKKKTIGIILFSFLLLFSDLSVGAPFDVNRVYRFDSRPPEEIFKKGFKSWGDNMDLLAHISGDSCAGPRETRDSGFISTGANEDGVISAAEAKIEFLSQNMTKEEKKKLKIYVYVIEPDSRFYPAVESLQYYALHNPTYIPPILDGSGPDLIQEYVRPTSINNYHIEEVYEITLDPNDHPIISGSYSNPEFVPLLTTANEMPFTIESHHDSNSDDTFICMMSSLPIGGRQEDIDRQIALSILYFGH</sequence>
<dbReference type="PRINTS" id="PR01395">
    <property type="entry name" value="BORPETOXINA"/>
</dbReference>
<comment type="caution">
    <text evidence="2">The sequence shown here is derived from an EMBL/GenBank/DDBJ whole genome shotgun (WGS) entry which is preliminary data.</text>
</comment>
<gene>
    <name evidence="2" type="ORF">C0W93_17360</name>
</gene>
<evidence type="ECO:0008006" key="4">
    <source>
        <dbReference type="Google" id="ProtNLM"/>
    </source>
</evidence>
<evidence type="ECO:0000313" key="2">
    <source>
        <dbReference type="EMBL" id="PSV08797.1"/>
    </source>
</evidence>
<dbReference type="GO" id="GO:0005576">
    <property type="term" value="C:extracellular region"/>
    <property type="evidence" value="ECO:0007669"/>
    <property type="project" value="InterPro"/>
</dbReference>
<proteinExistence type="predicted"/>
<feature type="chain" id="PRO_5015517347" description="Secreted protein" evidence="1">
    <location>
        <begin position="24"/>
        <end position="246"/>
    </location>
</feature>
<dbReference type="Pfam" id="PF02917">
    <property type="entry name" value="Pertussis_S1"/>
    <property type="match status" value="1"/>
</dbReference>
<dbReference type="Gene3D" id="3.90.210.10">
    <property type="entry name" value="Heat-Labile Enterotoxin, subunit A"/>
    <property type="match status" value="1"/>
</dbReference>
<dbReference type="GO" id="GO:0003950">
    <property type="term" value="F:NAD+ poly-ADP-ribosyltransferase activity"/>
    <property type="evidence" value="ECO:0007669"/>
    <property type="project" value="InterPro"/>
</dbReference>
<reference evidence="2 3" key="1">
    <citation type="submission" date="2018-03" db="EMBL/GenBank/DDBJ databases">
        <title>Whole genome sequencing of Histamine producing bacteria.</title>
        <authorList>
            <person name="Butler K."/>
        </authorList>
    </citation>
    <scope>NUCLEOTIDE SEQUENCE [LARGE SCALE GENOMIC DNA]</scope>
    <source>
        <strain evidence="2 3">Res.4.1</strain>
    </source>
</reference>
<name>A0A2T3KR78_PHOLD</name>
<organism evidence="2 3">
    <name type="scientific">Photobacterium leiognathi subsp. mandapamensis</name>
    <name type="common">Photobacterium mandapamensis</name>
    <dbReference type="NCBI Taxonomy" id="48408"/>
    <lineage>
        <taxon>Bacteria</taxon>
        <taxon>Pseudomonadati</taxon>
        <taxon>Pseudomonadota</taxon>
        <taxon>Gammaproteobacteria</taxon>
        <taxon>Vibrionales</taxon>
        <taxon>Vibrionaceae</taxon>
        <taxon>Photobacterium</taxon>
    </lineage>
</organism>
<keyword evidence="1" id="KW-0732">Signal</keyword>
<accession>A0A2T3KR78</accession>
<dbReference type="EMBL" id="PYNS01000025">
    <property type="protein sequence ID" value="PSV08797.1"/>
    <property type="molecule type" value="Genomic_DNA"/>
</dbReference>
<dbReference type="SUPFAM" id="SSF56399">
    <property type="entry name" value="ADP-ribosylation"/>
    <property type="match status" value="1"/>
</dbReference>
<dbReference type="RefSeq" id="WP_107185828.1">
    <property type="nucleotide sequence ID" value="NZ_CP131594.1"/>
</dbReference>
<dbReference type="InterPro" id="IPR003898">
    <property type="entry name" value="Borpert_toxA"/>
</dbReference>
<protein>
    <recommendedName>
        <fullName evidence="4">Secreted protein</fullName>
    </recommendedName>
</protein>
<evidence type="ECO:0000256" key="1">
    <source>
        <dbReference type="SAM" id="SignalP"/>
    </source>
</evidence>
<dbReference type="Proteomes" id="UP000240530">
    <property type="component" value="Unassembled WGS sequence"/>
</dbReference>
<evidence type="ECO:0000313" key="3">
    <source>
        <dbReference type="Proteomes" id="UP000240530"/>
    </source>
</evidence>
<dbReference type="AlphaFoldDB" id="A0A2T3KR78"/>